<dbReference type="OrthoDB" id="9888201at2"/>
<comment type="caution">
    <text evidence="1">The sequence shown here is derived from an EMBL/GenBank/DDBJ whole genome shotgun (WGS) entry which is preliminary data.</text>
</comment>
<organism evidence="1 2">
    <name type="scientific">Streptomyces adustus</name>
    <dbReference type="NCBI Taxonomy" id="1609272"/>
    <lineage>
        <taxon>Bacteria</taxon>
        <taxon>Bacillati</taxon>
        <taxon>Actinomycetota</taxon>
        <taxon>Actinomycetes</taxon>
        <taxon>Kitasatosporales</taxon>
        <taxon>Streptomycetaceae</taxon>
        <taxon>Streptomyces</taxon>
    </lineage>
</organism>
<keyword evidence="2" id="KW-1185">Reference proteome</keyword>
<accession>A0A5N8VLN7</accession>
<name>A0A5N8VLN7_9ACTN</name>
<proteinExistence type="predicted"/>
<gene>
    <name evidence="1" type="ORF">FNH09_27070</name>
</gene>
<sequence>MNITIEDYLQGLANDGYPFAEDARDPEFCMQHGWHTGEHRCPVCYRRFIAQLRDKDEAIDRR</sequence>
<dbReference type="AlphaFoldDB" id="A0A5N8VLN7"/>
<dbReference type="RefSeq" id="WP_152892496.1">
    <property type="nucleotide sequence ID" value="NZ_VJZD01000127.1"/>
</dbReference>
<dbReference type="EMBL" id="VJZD01000127">
    <property type="protein sequence ID" value="MPY34765.1"/>
    <property type="molecule type" value="Genomic_DNA"/>
</dbReference>
<protein>
    <submittedName>
        <fullName evidence="1">Uncharacterized protein</fullName>
    </submittedName>
</protein>
<reference evidence="1 2" key="1">
    <citation type="submission" date="2019-07" db="EMBL/GenBank/DDBJ databases">
        <title>New species of Amycolatopsis and Streptomyces.</title>
        <authorList>
            <person name="Duangmal K."/>
            <person name="Teo W.F.A."/>
            <person name="Lipun K."/>
        </authorList>
    </citation>
    <scope>NUCLEOTIDE SEQUENCE [LARGE SCALE GENOMIC DNA]</scope>
    <source>
        <strain evidence="1 2">NBRC 109810</strain>
    </source>
</reference>
<dbReference type="Proteomes" id="UP000325849">
    <property type="component" value="Unassembled WGS sequence"/>
</dbReference>
<evidence type="ECO:0000313" key="2">
    <source>
        <dbReference type="Proteomes" id="UP000325849"/>
    </source>
</evidence>
<evidence type="ECO:0000313" key="1">
    <source>
        <dbReference type="EMBL" id="MPY34765.1"/>
    </source>
</evidence>